<dbReference type="FunFam" id="3.40.640.10:FF:000010">
    <property type="entry name" value="Phosphoserine aminotransferase"/>
    <property type="match status" value="1"/>
</dbReference>
<dbReference type="InterPro" id="IPR020578">
    <property type="entry name" value="Aminotrans_V_PyrdxlP_BS"/>
</dbReference>
<dbReference type="Gene3D" id="3.90.1150.10">
    <property type="entry name" value="Aspartate Aminotransferase, domain 1"/>
    <property type="match status" value="1"/>
</dbReference>
<evidence type="ECO:0000313" key="15">
    <source>
        <dbReference type="EMBL" id="KRT55960.1"/>
    </source>
</evidence>
<comment type="pathway">
    <text evidence="2 12 13">Amino-acid biosynthesis; L-serine biosynthesis; L-serine from 3-phospho-D-glycerate: step 2/3.</text>
</comment>
<dbReference type="STRING" id="54398.Ga0074115_12816"/>
<dbReference type="UniPathway" id="UPA00135">
    <property type="reaction ID" value="UER00197"/>
</dbReference>
<dbReference type="Pfam" id="PF00266">
    <property type="entry name" value="Aminotran_5"/>
    <property type="match status" value="1"/>
</dbReference>
<dbReference type="EMBL" id="LDXT01000069">
    <property type="protein sequence ID" value="KRT55960.1"/>
    <property type="molecule type" value="Genomic_DNA"/>
</dbReference>
<feature type="binding site" evidence="12">
    <location>
        <position position="42"/>
    </location>
    <ligand>
        <name>L-glutamate</name>
        <dbReference type="ChEBI" id="CHEBI:29985"/>
    </ligand>
</feature>
<feature type="domain" description="Aminotransferase class V" evidence="14">
    <location>
        <begin position="4"/>
        <end position="348"/>
    </location>
</feature>
<comment type="caution">
    <text evidence="12">Lacks conserved residue(s) required for the propagation of feature annotation.</text>
</comment>
<dbReference type="InterPro" id="IPR015424">
    <property type="entry name" value="PyrdxlP-dep_Trfase"/>
</dbReference>
<dbReference type="PIRSF" id="PIRSF000525">
    <property type="entry name" value="SerC"/>
    <property type="match status" value="1"/>
</dbReference>
<keyword evidence="5 12" id="KW-0028">Amino-acid biosynthesis</keyword>
<evidence type="ECO:0000256" key="1">
    <source>
        <dbReference type="ARBA" id="ARBA00004915"/>
    </source>
</evidence>
<dbReference type="Gene3D" id="3.40.640.10">
    <property type="entry name" value="Type I PLP-dependent aspartate aminotransferase-like (Major domain)"/>
    <property type="match status" value="1"/>
</dbReference>
<proteinExistence type="inferred from homology"/>
<dbReference type="RefSeq" id="WP_057955917.1">
    <property type="nucleotide sequence ID" value="NZ_KQ556898.1"/>
</dbReference>
<keyword evidence="18" id="KW-1185">Reference proteome</keyword>
<dbReference type="InterPro" id="IPR000192">
    <property type="entry name" value="Aminotrans_V_dom"/>
</dbReference>
<dbReference type="InterPro" id="IPR015421">
    <property type="entry name" value="PyrdxlP-dep_Trfase_major"/>
</dbReference>
<dbReference type="CDD" id="cd00611">
    <property type="entry name" value="PSAT_like"/>
    <property type="match status" value="1"/>
</dbReference>
<comment type="subcellular location">
    <subcellularLocation>
        <location evidence="12">Cytoplasm</location>
    </subcellularLocation>
</comment>
<dbReference type="GO" id="GO:0005737">
    <property type="term" value="C:cytoplasm"/>
    <property type="evidence" value="ECO:0007669"/>
    <property type="project" value="UniProtKB-SubCell"/>
</dbReference>
<comment type="caution">
    <text evidence="15">The sequence shown here is derived from an EMBL/GenBank/DDBJ whole genome shotgun (WGS) entry which is preliminary data.</text>
</comment>
<dbReference type="OrthoDB" id="9809412at2"/>
<evidence type="ECO:0000313" key="17">
    <source>
        <dbReference type="Proteomes" id="UP000051276"/>
    </source>
</evidence>
<feature type="binding site" evidence="12">
    <location>
        <position position="102"/>
    </location>
    <ligand>
        <name>pyridoxal 5'-phosphate</name>
        <dbReference type="ChEBI" id="CHEBI:597326"/>
    </ligand>
</feature>
<evidence type="ECO:0000313" key="16">
    <source>
        <dbReference type="EMBL" id="KRT56856.1"/>
    </source>
</evidence>
<keyword evidence="7 12" id="KW-0663">Pyridoxal phosphate</keyword>
<dbReference type="HAMAP" id="MF_00160">
    <property type="entry name" value="SerC_aminotrans_5"/>
    <property type="match status" value="1"/>
</dbReference>
<comment type="function">
    <text evidence="12">Catalyzes the reversible conversion of 3-phosphohydroxypyruvate to phosphoserine and of 3-hydroxy-2-oxo-4-phosphonooxybutanoate to phosphohydroxythreonine.</text>
</comment>
<evidence type="ECO:0000256" key="13">
    <source>
        <dbReference type="RuleBase" id="RU004505"/>
    </source>
</evidence>
<organism evidence="15 18">
    <name type="scientific">endosymbiont of Ridgeia piscesae</name>
    <dbReference type="NCBI Taxonomy" id="54398"/>
    <lineage>
        <taxon>Bacteria</taxon>
        <taxon>Pseudomonadati</taxon>
        <taxon>Pseudomonadota</taxon>
        <taxon>Gammaproteobacteria</taxon>
        <taxon>sulfur-oxidizing symbionts</taxon>
    </lineage>
</organism>
<evidence type="ECO:0000256" key="11">
    <source>
        <dbReference type="ARBA" id="ARBA00049007"/>
    </source>
</evidence>
<evidence type="ECO:0000256" key="4">
    <source>
        <dbReference type="ARBA" id="ARBA00022576"/>
    </source>
</evidence>
<dbReference type="PANTHER" id="PTHR43247:SF1">
    <property type="entry name" value="PHOSPHOSERINE AMINOTRANSFERASE"/>
    <property type="match status" value="1"/>
</dbReference>
<accession>A0A0T5YZ98</accession>
<dbReference type="GO" id="GO:0006564">
    <property type="term" value="P:L-serine biosynthetic process"/>
    <property type="evidence" value="ECO:0007669"/>
    <property type="project" value="UniProtKB-UniRule"/>
</dbReference>
<evidence type="ECO:0000313" key="18">
    <source>
        <dbReference type="Proteomes" id="UP000051634"/>
    </source>
</evidence>
<sequence>MSRVFNFSAGPAALPEAVLKRAGEELLDWHGAGMSVMEMSHRGKEFMSIAAQAEADLRELLAVPDNYKVLFLQGGASSQFGMVPMNLTRDNKKVDYLITGSWSKKAVAEAKRYAEVNLAADTSDSKFTIAPGQDELKLSGDAAYVHYTPNETIHGVEFPYVLETGDVPLVADFSSTILSRPIDVSKYGIIYAGAQKNIGPAGLTIVIVRDDLIGNASDGTPTMFNYATHAKSGSMYNTPPTYSWYLAGLVFKWLKEKGGLSAMAEINQRKAQALYAAIDGSDFYANPVDPSCRSWMNVPFTLADAELDTKFLEGASAAGLKTLKGHRSVGGMRASIYNAMSEEGVQALIDYMAEFERVNG</sequence>
<keyword evidence="12" id="KW-0963">Cytoplasm</keyword>
<feature type="modified residue" description="N6-(pyridoxal phosphate)lysine" evidence="12">
    <location>
        <position position="196"/>
    </location>
</feature>
<dbReference type="InterPro" id="IPR022278">
    <property type="entry name" value="Pser_aminoTfrase"/>
</dbReference>
<dbReference type="UniPathway" id="UPA00244">
    <property type="reaction ID" value="UER00311"/>
</dbReference>
<dbReference type="PATRIC" id="fig|54398.3.peg.2615"/>
<dbReference type="AlphaFoldDB" id="A0A0T5YZ98"/>
<comment type="subunit">
    <text evidence="12">Homodimer.</text>
</comment>
<evidence type="ECO:0000256" key="3">
    <source>
        <dbReference type="ARBA" id="ARBA00006904"/>
    </source>
</evidence>
<evidence type="ECO:0000256" key="6">
    <source>
        <dbReference type="ARBA" id="ARBA00022679"/>
    </source>
</evidence>
<evidence type="ECO:0000256" key="5">
    <source>
        <dbReference type="ARBA" id="ARBA00022605"/>
    </source>
</evidence>
<keyword evidence="4 12" id="KW-0032">Aminotransferase</keyword>
<dbReference type="PROSITE" id="PS00595">
    <property type="entry name" value="AA_TRANSFER_CLASS_5"/>
    <property type="match status" value="1"/>
</dbReference>
<reference evidence="17 18" key="1">
    <citation type="submission" date="2015-11" db="EMBL/GenBank/DDBJ databases">
        <title>The genome of Candidatus Endoriftia persephone in Ridgeia piscesae and population structure of the North Eastern Pacific vestimentiferan symbionts.</title>
        <authorList>
            <person name="Perez M."/>
            <person name="Juniper K.S."/>
        </authorList>
    </citation>
    <scope>NUCLEOTIDE SEQUENCE [LARGE SCALE GENOMIC DNA]</scope>
    <source>
        <strain evidence="16">Ind10</strain>
        <strain evidence="15">Ind11</strain>
    </source>
</reference>
<dbReference type="FunFam" id="3.90.1150.10:FF:000006">
    <property type="entry name" value="Phosphoserine aminotransferase"/>
    <property type="match status" value="1"/>
</dbReference>
<dbReference type="Proteomes" id="UP000051276">
    <property type="component" value="Unassembled WGS sequence"/>
</dbReference>
<dbReference type="GO" id="GO:0008615">
    <property type="term" value="P:pyridoxine biosynthetic process"/>
    <property type="evidence" value="ECO:0007669"/>
    <property type="project" value="UniProtKB-UniRule"/>
</dbReference>
<dbReference type="Proteomes" id="UP000051634">
    <property type="component" value="Unassembled WGS sequence"/>
</dbReference>
<feature type="binding site" evidence="12">
    <location>
        <position position="172"/>
    </location>
    <ligand>
        <name>pyridoxal 5'-phosphate</name>
        <dbReference type="ChEBI" id="CHEBI:597326"/>
    </ligand>
</feature>
<dbReference type="InterPro" id="IPR015422">
    <property type="entry name" value="PyrdxlP-dep_Trfase_small"/>
</dbReference>
<keyword evidence="9 12" id="KW-0718">Serine biosynthesis</keyword>
<feature type="binding site" evidence="12">
    <location>
        <begin position="76"/>
        <end position="77"/>
    </location>
    <ligand>
        <name>pyridoxal 5'-phosphate</name>
        <dbReference type="ChEBI" id="CHEBI:597326"/>
    </ligand>
</feature>
<evidence type="ECO:0000256" key="2">
    <source>
        <dbReference type="ARBA" id="ARBA00005099"/>
    </source>
</evidence>
<protein>
    <recommendedName>
        <fullName evidence="12">Phosphoserine aminotransferase</fullName>
        <ecNumber evidence="12">2.6.1.52</ecNumber>
    </recommendedName>
    <alternativeName>
        <fullName evidence="12">Phosphohydroxythreonine aminotransferase</fullName>
        <shortName evidence="12">PSAT</shortName>
    </alternativeName>
</protein>
<comment type="similarity">
    <text evidence="3 12">Belongs to the class-V pyridoxal-phosphate-dependent aminotransferase family. SerC subfamily.</text>
</comment>
<evidence type="ECO:0000256" key="9">
    <source>
        <dbReference type="ARBA" id="ARBA00023299"/>
    </source>
</evidence>
<name>A0A0T5YZ98_9GAMM</name>
<comment type="pathway">
    <text evidence="1 12">Cofactor biosynthesis; pyridoxine 5'-phosphate biosynthesis; pyridoxine 5'-phosphate from D-erythrose 4-phosphate: step 3/5.</text>
</comment>
<feature type="binding site" evidence="12">
    <location>
        <position position="152"/>
    </location>
    <ligand>
        <name>pyridoxal 5'-phosphate</name>
        <dbReference type="ChEBI" id="CHEBI:597326"/>
    </ligand>
</feature>
<evidence type="ECO:0000256" key="7">
    <source>
        <dbReference type="ARBA" id="ARBA00022898"/>
    </source>
</evidence>
<comment type="cofactor">
    <cofactor evidence="12">
        <name>pyridoxal 5'-phosphate</name>
        <dbReference type="ChEBI" id="CHEBI:597326"/>
    </cofactor>
    <text evidence="12">Binds 1 pyridoxal phosphate per subunit.</text>
</comment>
<keyword evidence="6 12" id="KW-0808">Transferase</keyword>
<evidence type="ECO:0000259" key="14">
    <source>
        <dbReference type="Pfam" id="PF00266"/>
    </source>
</evidence>
<dbReference type="PANTHER" id="PTHR43247">
    <property type="entry name" value="PHOSPHOSERINE AMINOTRANSFERASE"/>
    <property type="match status" value="1"/>
</dbReference>
<keyword evidence="8 12" id="KW-0664">Pyridoxine biosynthesis</keyword>
<dbReference type="NCBIfam" id="NF003764">
    <property type="entry name" value="PRK05355.1"/>
    <property type="match status" value="1"/>
</dbReference>
<dbReference type="NCBIfam" id="TIGR01364">
    <property type="entry name" value="serC_1"/>
    <property type="match status" value="1"/>
</dbReference>
<gene>
    <name evidence="12" type="primary">serC</name>
    <name evidence="15" type="ORF">Ga0074115_12816</name>
    <name evidence="16" type="ORF">Ga0076813_10431</name>
</gene>
<feature type="binding site" evidence="12">
    <location>
        <begin position="237"/>
        <end position="238"/>
    </location>
    <ligand>
        <name>pyridoxal 5'-phosphate</name>
        <dbReference type="ChEBI" id="CHEBI:597326"/>
    </ligand>
</feature>
<dbReference type="GO" id="GO:0004648">
    <property type="term" value="F:O-phospho-L-serine:2-oxoglutarate aminotransferase activity"/>
    <property type="evidence" value="ECO:0007669"/>
    <property type="project" value="UniProtKB-UniRule"/>
</dbReference>
<dbReference type="SUPFAM" id="SSF53383">
    <property type="entry name" value="PLP-dependent transferases"/>
    <property type="match status" value="1"/>
</dbReference>
<evidence type="ECO:0000256" key="12">
    <source>
        <dbReference type="HAMAP-Rule" id="MF_00160"/>
    </source>
</evidence>
<feature type="binding site" evidence="12">
    <location>
        <position position="195"/>
    </location>
    <ligand>
        <name>pyridoxal 5'-phosphate</name>
        <dbReference type="ChEBI" id="CHEBI:597326"/>
    </ligand>
</feature>
<dbReference type="EMBL" id="LMXI01000651">
    <property type="protein sequence ID" value="KRT56856.1"/>
    <property type="molecule type" value="Genomic_DNA"/>
</dbReference>
<comment type="catalytic activity">
    <reaction evidence="11 12 13">
        <text>O-phospho-L-serine + 2-oxoglutarate = 3-phosphooxypyruvate + L-glutamate</text>
        <dbReference type="Rhea" id="RHEA:14329"/>
        <dbReference type="ChEBI" id="CHEBI:16810"/>
        <dbReference type="ChEBI" id="CHEBI:18110"/>
        <dbReference type="ChEBI" id="CHEBI:29985"/>
        <dbReference type="ChEBI" id="CHEBI:57524"/>
        <dbReference type="EC" id="2.6.1.52"/>
    </reaction>
</comment>
<dbReference type="EC" id="2.6.1.52" evidence="12"/>
<dbReference type="GO" id="GO:0030170">
    <property type="term" value="F:pyridoxal phosphate binding"/>
    <property type="evidence" value="ECO:0007669"/>
    <property type="project" value="UniProtKB-UniRule"/>
</dbReference>
<evidence type="ECO:0000256" key="10">
    <source>
        <dbReference type="ARBA" id="ARBA00047630"/>
    </source>
</evidence>
<comment type="catalytic activity">
    <reaction evidence="10 12">
        <text>4-(phosphooxy)-L-threonine + 2-oxoglutarate = (R)-3-hydroxy-2-oxo-4-phosphooxybutanoate + L-glutamate</text>
        <dbReference type="Rhea" id="RHEA:16573"/>
        <dbReference type="ChEBI" id="CHEBI:16810"/>
        <dbReference type="ChEBI" id="CHEBI:29985"/>
        <dbReference type="ChEBI" id="CHEBI:58452"/>
        <dbReference type="ChEBI" id="CHEBI:58538"/>
        <dbReference type="EC" id="2.6.1.52"/>
    </reaction>
</comment>
<evidence type="ECO:0000256" key="8">
    <source>
        <dbReference type="ARBA" id="ARBA00023096"/>
    </source>
</evidence>